<name>A0A1V0NCG2_LACLL</name>
<keyword evidence="1" id="KW-0812">Transmembrane</keyword>
<dbReference type="RefSeq" id="WP_081144470.1">
    <property type="nucleotide sequence ID" value="NZ_CP016702.1"/>
</dbReference>
<dbReference type="AlphaFoldDB" id="A0A1V0NCG2"/>
<sequence length="132" mass="15335">MKKYIHSCFIGIGIASFIIVLNSISYFGMNVVISSLVLGVFQGIIVPVIYHNKIKTLYLVKVLLHAIISYLLIILWWIVGENLSLSMVSLWWFIVFISVFSYFHFMNHKDAYKINTKLKDEKSKKMKIKEKA</sequence>
<geneLocation type="plasmid" evidence="3">
    <name>p275d</name>
</geneLocation>
<keyword evidence="1" id="KW-1133">Transmembrane helix</keyword>
<keyword evidence="1" id="KW-0472">Membrane</keyword>
<reference evidence="2 3" key="1">
    <citation type="journal article" date="2017" name="BMC Genomics">
        <title>Comparative and functional genomics of the Lactococcus lactis taxon; insights into evolution and niche adaptation.</title>
        <authorList>
            <person name="Kelleher P."/>
            <person name="Bottacini F."/>
            <person name="Mahony J."/>
            <person name="Kilcawley K.N."/>
            <person name="van Sinderen D."/>
        </authorList>
    </citation>
    <scope>NUCLEOTIDE SEQUENCE [LARGE SCALE GENOMIC DNA]</scope>
    <source>
        <strain evidence="2 3">275</strain>
        <plasmid evidence="3">p275d</plasmid>
    </source>
</reference>
<keyword evidence="2" id="KW-0614">Plasmid</keyword>
<evidence type="ECO:0000313" key="3">
    <source>
        <dbReference type="Proteomes" id="UP000192085"/>
    </source>
</evidence>
<evidence type="ECO:0000313" key="2">
    <source>
        <dbReference type="EMBL" id="ARD97610.1"/>
    </source>
</evidence>
<evidence type="ECO:0000256" key="1">
    <source>
        <dbReference type="SAM" id="Phobius"/>
    </source>
</evidence>
<accession>A0A1V0NCG2</accession>
<protein>
    <recommendedName>
        <fullName evidence="4">DUF3021 domain-containing protein</fullName>
    </recommendedName>
</protein>
<feature type="transmembrane region" description="Helical" evidence="1">
    <location>
        <begin position="62"/>
        <end position="79"/>
    </location>
</feature>
<dbReference type="EMBL" id="CP016702">
    <property type="protein sequence ID" value="ARD97610.1"/>
    <property type="molecule type" value="Genomic_DNA"/>
</dbReference>
<feature type="transmembrane region" description="Helical" evidence="1">
    <location>
        <begin position="31"/>
        <end position="50"/>
    </location>
</feature>
<feature type="transmembrane region" description="Helical" evidence="1">
    <location>
        <begin position="85"/>
        <end position="105"/>
    </location>
</feature>
<feature type="transmembrane region" description="Helical" evidence="1">
    <location>
        <begin position="7"/>
        <end position="25"/>
    </location>
</feature>
<organism evidence="2 3">
    <name type="scientific">Lactococcus lactis subsp. lactis</name>
    <name type="common">Streptococcus lactis</name>
    <dbReference type="NCBI Taxonomy" id="1360"/>
    <lineage>
        <taxon>Bacteria</taxon>
        <taxon>Bacillati</taxon>
        <taxon>Bacillota</taxon>
        <taxon>Bacilli</taxon>
        <taxon>Lactobacillales</taxon>
        <taxon>Streptococcaceae</taxon>
        <taxon>Lactococcus</taxon>
    </lineage>
</organism>
<gene>
    <name evidence="2" type="ORF">LL275_pD32</name>
</gene>
<proteinExistence type="predicted"/>
<dbReference type="Proteomes" id="UP000192085">
    <property type="component" value="Plasmid p275D"/>
</dbReference>
<evidence type="ECO:0008006" key="4">
    <source>
        <dbReference type="Google" id="ProtNLM"/>
    </source>
</evidence>